<keyword evidence="11" id="KW-0812">Transmembrane</keyword>
<dbReference type="GO" id="GO:0042124">
    <property type="term" value="F:1,3-beta-glucanosyltransferase activity"/>
    <property type="evidence" value="ECO:0007669"/>
    <property type="project" value="TreeGrafter"/>
</dbReference>
<accession>A0A6A6PIW9</accession>
<dbReference type="InterPro" id="IPR004886">
    <property type="entry name" value="Glucanosyltransferase"/>
</dbReference>
<feature type="chain" id="PRO_5025716655" description="1,3-beta-glucanosyltransferase" evidence="9">
    <location>
        <begin position="19"/>
        <end position="467"/>
    </location>
</feature>
<proteinExistence type="inferred from homology"/>
<evidence type="ECO:0000313" key="12">
    <source>
        <dbReference type="EMBL" id="KAF2479736.1"/>
    </source>
</evidence>
<evidence type="ECO:0000256" key="9">
    <source>
        <dbReference type="RuleBase" id="RU361209"/>
    </source>
</evidence>
<dbReference type="PANTHER" id="PTHR31468">
    <property type="entry name" value="1,3-BETA-GLUCANOSYLTRANSFERASE GAS1"/>
    <property type="match status" value="1"/>
</dbReference>
<name>A0A6A6PIW9_9PEZI</name>
<evidence type="ECO:0000256" key="8">
    <source>
        <dbReference type="ARBA" id="ARBA00023288"/>
    </source>
</evidence>
<comment type="subcellular location">
    <subcellularLocation>
        <location evidence="1 9">Cell membrane</location>
        <topology evidence="1 9">Lipid-anchor</topology>
        <topology evidence="1 9">GPI-anchor</topology>
    </subcellularLocation>
</comment>
<dbReference type="Pfam" id="PF03198">
    <property type="entry name" value="Glyco_hydro_72"/>
    <property type="match status" value="1"/>
</dbReference>
<evidence type="ECO:0000256" key="3">
    <source>
        <dbReference type="ARBA" id="ARBA00022622"/>
    </source>
</evidence>
<dbReference type="GO" id="GO:0031505">
    <property type="term" value="P:fungal-type cell wall organization"/>
    <property type="evidence" value="ECO:0007669"/>
    <property type="project" value="TreeGrafter"/>
</dbReference>
<comment type="function">
    <text evidence="9">Splits internally a 1,3-beta-glucan molecule and transfers the newly generated reducing end (the donor) to the non-reducing end of another 1,3-beta-glucan molecule (the acceptor) forming a 1,3-beta linkage, resulting in the elongation of 1,3-beta-glucan chains in the cell wall.</text>
</comment>
<organism evidence="12 13">
    <name type="scientific">Neohortaea acidophila</name>
    <dbReference type="NCBI Taxonomy" id="245834"/>
    <lineage>
        <taxon>Eukaryota</taxon>
        <taxon>Fungi</taxon>
        <taxon>Dikarya</taxon>
        <taxon>Ascomycota</taxon>
        <taxon>Pezizomycotina</taxon>
        <taxon>Dothideomycetes</taxon>
        <taxon>Dothideomycetidae</taxon>
        <taxon>Mycosphaerellales</taxon>
        <taxon>Teratosphaeriaceae</taxon>
        <taxon>Neohortaea</taxon>
    </lineage>
</organism>
<dbReference type="SUPFAM" id="SSF51445">
    <property type="entry name" value="(Trans)glycosidases"/>
    <property type="match status" value="1"/>
</dbReference>
<keyword evidence="11" id="KW-1133">Transmembrane helix</keyword>
<evidence type="ECO:0000256" key="1">
    <source>
        <dbReference type="ARBA" id="ARBA00004609"/>
    </source>
</evidence>
<dbReference type="EC" id="2.4.1.-" evidence="9"/>
<dbReference type="GeneID" id="54479280"/>
<dbReference type="EMBL" id="MU001641">
    <property type="protein sequence ID" value="KAF2479736.1"/>
    <property type="molecule type" value="Genomic_DNA"/>
</dbReference>
<feature type="transmembrane region" description="Helical" evidence="11">
    <location>
        <begin position="446"/>
        <end position="466"/>
    </location>
</feature>
<feature type="compositionally biased region" description="Low complexity" evidence="10">
    <location>
        <begin position="405"/>
        <end position="438"/>
    </location>
</feature>
<keyword evidence="8 9" id="KW-0449">Lipoprotein</keyword>
<keyword evidence="3 9" id="KW-0336">GPI-anchor</keyword>
<evidence type="ECO:0000256" key="6">
    <source>
        <dbReference type="ARBA" id="ARBA00023136"/>
    </source>
</evidence>
<protein>
    <recommendedName>
        <fullName evidence="9">1,3-beta-glucanosyltransferase</fullName>
        <ecNumber evidence="9">2.4.1.-</ecNumber>
    </recommendedName>
</protein>
<keyword evidence="5 9" id="KW-0732">Signal</keyword>
<evidence type="ECO:0000313" key="13">
    <source>
        <dbReference type="Proteomes" id="UP000799767"/>
    </source>
</evidence>
<dbReference type="RefSeq" id="XP_033586306.1">
    <property type="nucleotide sequence ID" value="XM_033738278.1"/>
</dbReference>
<keyword evidence="6 9" id="KW-0472">Membrane</keyword>
<feature type="region of interest" description="Disordered" evidence="10">
    <location>
        <begin position="351"/>
        <end position="370"/>
    </location>
</feature>
<keyword evidence="13" id="KW-1185">Reference proteome</keyword>
<evidence type="ECO:0000256" key="11">
    <source>
        <dbReference type="SAM" id="Phobius"/>
    </source>
</evidence>
<gene>
    <name evidence="12" type="ORF">BDY17DRAFT_356354</name>
</gene>
<feature type="signal peptide" evidence="9">
    <location>
        <begin position="1"/>
        <end position="18"/>
    </location>
</feature>
<dbReference type="AlphaFoldDB" id="A0A6A6PIW9"/>
<feature type="compositionally biased region" description="Low complexity" evidence="10">
    <location>
        <begin position="351"/>
        <end position="363"/>
    </location>
</feature>
<dbReference type="GO" id="GO:0005886">
    <property type="term" value="C:plasma membrane"/>
    <property type="evidence" value="ECO:0007669"/>
    <property type="project" value="UniProtKB-SubCell"/>
</dbReference>
<comment type="similarity">
    <text evidence="2 9">Belongs to the glycosyl hydrolase 72 family.</text>
</comment>
<evidence type="ECO:0000256" key="2">
    <source>
        <dbReference type="ARBA" id="ARBA00007528"/>
    </source>
</evidence>
<evidence type="ECO:0000256" key="10">
    <source>
        <dbReference type="SAM" id="MobiDB-lite"/>
    </source>
</evidence>
<dbReference type="Gene3D" id="3.20.20.80">
    <property type="entry name" value="Glycosidases"/>
    <property type="match status" value="1"/>
</dbReference>
<feature type="region of interest" description="Disordered" evidence="10">
    <location>
        <begin position="381"/>
        <end position="438"/>
    </location>
</feature>
<dbReference type="OrthoDB" id="421038at2759"/>
<dbReference type="InterPro" id="IPR017853">
    <property type="entry name" value="GH"/>
</dbReference>
<dbReference type="PANTHER" id="PTHR31468:SF5">
    <property type="entry name" value="1,3-BETA-GLUCANOSYLTRANSFERASE GAS5"/>
    <property type="match status" value="1"/>
</dbReference>
<keyword evidence="7" id="KW-0325">Glycoprotein</keyword>
<sequence>MHTFVALAVALAAAVASANPSPVQVEANATPVRRSASLPTVTTRGNAFWAGSDRFYLKGIDYQPGGSSQLVDPLADESICQRDIPYMKNLGLNTVRVYSVDNTANHDFCMNLLAENGIYLVLDVNTPLYSINQDQPEKSYNPYYLQSVFATIDEFAQYTNTLAFLSGNEVINAPNNTNAAPFVKAVNRDMKQYIAERGYRAIPVGYSAADVVPQQYTLAQYFDCGDNAYSRADFYGINNYQWCDPSSFDQSGWDVLVQQYSNFSIPIFLSEYGCIHPGPRTFAETPVLYSSEMTPSISGGLVYEFFNQGNGYGIFNLNGNNLSPVGNQYQYLMTAMQQVSTPSGDGGAMFNNGPQPCPNQQQGYWDTGAFTGSALPATPSGAEQFFKNGAGTGPGFGGKGSQWETGGSSSTASANAGSPTATSTGSSSGSGSSHHSGAMASARMDFGPVMASGAAIFATFIFGLFAL</sequence>
<evidence type="ECO:0000256" key="7">
    <source>
        <dbReference type="ARBA" id="ARBA00023180"/>
    </source>
</evidence>
<evidence type="ECO:0000256" key="5">
    <source>
        <dbReference type="ARBA" id="ARBA00022729"/>
    </source>
</evidence>
<keyword evidence="4 9" id="KW-0808">Transferase</keyword>
<dbReference type="GO" id="GO:0071970">
    <property type="term" value="P:fungal-type cell wall (1-&gt;3)-beta-D-glucan biosynthetic process"/>
    <property type="evidence" value="ECO:0007669"/>
    <property type="project" value="TreeGrafter"/>
</dbReference>
<dbReference type="Proteomes" id="UP000799767">
    <property type="component" value="Unassembled WGS sequence"/>
</dbReference>
<evidence type="ECO:0000256" key="4">
    <source>
        <dbReference type="ARBA" id="ARBA00022679"/>
    </source>
</evidence>
<reference evidence="12" key="1">
    <citation type="journal article" date="2020" name="Stud. Mycol.">
        <title>101 Dothideomycetes genomes: a test case for predicting lifestyles and emergence of pathogens.</title>
        <authorList>
            <person name="Haridas S."/>
            <person name="Albert R."/>
            <person name="Binder M."/>
            <person name="Bloem J."/>
            <person name="Labutti K."/>
            <person name="Salamov A."/>
            <person name="Andreopoulos B."/>
            <person name="Baker S."/>
            <person name="Barry K."/>
            <person name="Bills G."/>
            <person name="Bluhm B."/>
            <person name="Cannon C."/>
            <person name="Castanera R."/>
            <person name="Culley D."/>
            <person name="Daum C."/>
            <person name="Ezra D."/>
            <person name="Gonzalez J."/>
            <person name="Henrissat B."/>
            <person name="Kuo A."/>
            <person name="Liang C."/>
            <person name="Lipzen A."/>
            <person name="Lutzoni F."/>
            <person name="Magnuson J."/>
            <person name="Mondo S."/>
            <person name="Nolan M."/>
            <person name="Ohm R."/>
            <person name="Pangilinan J."/>
            <person name="Park H.-J."/>
            <person name="Ramirez L."/>
            <person name="Alfaro M."/>
            <person name="Sun H."/>
            <person name="Tritt A."/>
            <person name="Yoshinaga Y."/>
            <person name="Zwiers L.-H."/>
            <person name="Turgeon B."/>
            <person name="Goodwin S."/>
            <person name="Spatafora J."/>
            <person name="Crous P."/>
            <person name="Grigoriev I."/>
        </authorList>
    </citation>
    <scope>NUCLEOTIDE SEQUENCE</scope>
    <source>
        <strain evidence="12">CBS 113389</strain>
    </source>
</reference>
<feature type="compositionally biased region" description="Gly residues" evidence="10">
    <location>
        <begin position="390"/>
        <end position="400"/>
    </location>
</feature>
<dbReference type="GO" id="GO:0098552">
    <property type="term" value="C:side of membrane"/>
    <property type="evidence" value="ECO:0007669"/>
    <property type="project" value="UniProtKB-KW"/>
</dbReference>